<evidence type="ECO:0000256" key="2">
    <source>
        <dbReference type="SAM" id="MobiDB-lite"/>
    </source>
</evidence>
<feature type="compositionally biased region" description="Basic and acidic residues" evidence="2">
    <location>
        <begin position="395"/>
        <end position="412"/>
    </location>
</feature>
<dbReference type="Pfam" id="PF09403">
    <property type="entry name" value="FadA"/>
    <property type="match status" value="1"/>
</dbReference>
<proteinExistence type="predicted"/>
<dbReference type="Proteomes" id="UP000217199">
    <property type="component" value="Unassembled WGS sequence"/>
</dbReference>
<dbReference type="STRING" id="2282107.A0A286UGD1"/>
<feature type="region of interest" description="Disordered" evidence="2">
    <location>
        <begin position="653"/>
        <end position="706"/>
    </location>
</feature>
<feature type="region of interest" description="Disordered" evidence="2">
    <location>
        <begin position="601"/>
        <end position="638"/>
    </location>
</feature>
<protein>
    <submittedName>
        <fullName evidence="3">Er to golgi transport-related protein</fullName>
    </submittedName>
</protein>
<dbReference type="InterPro" id="IPR018543">
    <property type="entry name" value="Adhesion_FadA"/>
</dbReference>
<keyword evidence="4" id="KW-1185">Reference proteome</keyword>
<gene>
    <name evidence="3" type="ORF">PNOK_0536700</name>
</gene>
<evidence type="ECO:0000313" key="3">
    <source>
        <dbReference type="EMBL" id="PAV18525.1"/>
    </source>
</evidence>
<evidence type="ECO:0000256" key="1">
    <source>
        <dbReference type="SAM" id="Coils"/>
    </source>
</evidence>
<feature type="coiled-coil region" evidence="1">
    <location>
        <begin position="539"/>
        <end position="573"/>
    </location>
</feature>
<keyword evidence="1" id="KW-0175">Coiled coil</keyword>
<dbReference type="AlphaFoldDB" id="A0A286UGD1"/>
<organism evidence="3 4">
    <name type="scientific">Pyrrhoderma noxium</name>
    <dbReference type="NCBI Taxonomy" id="2282107"/>
    <lineage>
        <taxon>Eukaryota</taxon>
        <taxon>Fungi</taxon>
        <taxon>Dikarya</taxon>
        <taxon>Basidiomycota</taxon>
        <taxon>Agaricomycotina</taxon>
        <taxon>Agaricomycetes</taxon>
        <taxon>Hymenochaetales</taxon>
        <taxon>Hymenochaetaceae</taxon>
        <taxon>Pyrrhoderma</taxon>
    </lineage>
</organism>
<feature type="compositionally biased region" description="Low complexity" evidence="2">
    <location>
        <begin position="612"/>
        <end position="633"/>
    </location>
</feature>
<comment type="caution">
    <text evidence="3">The sequence shown here is derived from an EMBL/GenBank/DDBJ whole genome shotgun (WGS) entry which is preliminary data.</text>
</comment>
<evidence type="ECO:0000313" key="4">
    <source>
        <dbReference type="Proteomes" id="UP000217199"/>
    </source>
</evidence>
<feature type="region of interest" description="Disordered" evidence="2">
    <location>
        <begin position="394"/>
        <end position="413"/>
    </location>
</feature>
<name>A0A286UGD1_9AGAM</name>
<dbReference type="EMBL" id="NBII01000005">
    <property type="protein sequence ID" value="PAV18525.1"/>
    <property type="molecule type" value="Genomic_DNA"/>
</dbReference>
<sequence>MEQVKDHKANYNHLKRKLEDLEEVHKEGKRFHATETEHLRDELARIRKIAKEQEDHIARLKRHNELTEARAQDLKKDVAMAQSEAREVRVKLRNAETQRDRLTSKQSSALEMRRAAAVTESRAKEKIQEREARLEELQKAVVAEKKRSLEAERRCDELKSKLDKDGRDARLKLASLERDYESVKMRLSDAESHNVSLECKSSSTAESLELQASQYKALLETATKEYGRLVTSTVSLEKYDNLRTEASRLRICIARLERKVANSDEQVVELASLIRQTQITNSLLSEQLKEAYEELEWRTKDANSSSESIVIPVTDDTLEQDIDKCLEEERCSHENNRAELDSLNRTQFEYYRILNSQLIEHLSSLEHLLTSEKEEVSRLKSKLSESDLAITRLSSESDSHKKEAEELSKKVSEQNSEIYTLRTRLSESENALAAAEARVLEEVQKKEELLRKEREITSNMQATVQKGKMAEEALKAEIEQLMTELADVEDYREAYQTIAEEMRGLVARNALAEDEATRLSEFNAEILSHRNPTQKILYVDRIRRELADTKQKLALSQRDNETIQAEAATLRDELAMYKSVGASYENKPRTHLTRVRRVPLGSTSSRKRNVIQTQTRTRSQTQKQKQVQAPVQAPEEEEGEYDFGYEYENEYGHDENNDGYTNEYDFGYEGGDGAEDENMDGGDRDDGGYAQSRYLTRSTKGRRKANGVARGKMTLALLSLSS</sequence>
<accession>A0A286UGD1</accession>
<reference evidence="3 4" key="1">
    <citation type="journal article" date="2017" name="Mol. Ecol.">
        <title>Comparative and population genomic landscape of Phellinus noxius: A hypervariable fungus causing root rot in trees.</title>
        <authorList>
            <person name="Chung C.L."/>
            <person name="Lee T.J."/>
            <person name="Akiba M."/>
            <person name="Lee H.H."/>
            <person name="Kuo T.H."/>
            <person name="Liu D."/>
            <person name="Ke H.M."/>
            <person name="Yokoi T."/>
            <person name="Roa M.B."/>
            <person name="Lu M.J."/>
            <person name="Chang Y.Y."/>
            <person name="Ann P.J."/>
            <person name="Tsai J.N."/>
            <person name="Chen C.Y."/>
            <person name="Tzean S.S."/>
            <person name="Ota Y."/>
            <person name="Hattori T."/>
            <person name="Sahashi N."/>
            <person name="Liou R.F."/>
            <person name="Kikuchi T."/>
            <person name="Tsai I.J."/>
        </authorList>
    </citation>
    <scope>NUCLEOTIDE SEQUENCE [LARGE SCALE GENOMIC DNA]</scope>
    <source>
        <strain evidence="3 4">FFPRI411160</strain>
    </source>
</reference>
<dbReference type="OrthoDB" id="419631at2759"/>
<dbReference type="InParanoid" id="A0A286UGD1"/>